<dbReference type="EMBL" id="BAABAT010000043">
    <property type="protein sequence ID" value="GAA4260936.1"/>
    <property type="molecule type" value="Genomic_DNA"/>
</dbReference>
<feature type="domain" description="Mycothiol-dependent maleylpyruvate isomerase metal-binding" evidence="1">
    <location>
        <begin position="9"/>
        <end position="125"/>
    </location>
</feature>
<evidence type="ECO:0000313" key="3">
    <source>
        <dbReference type="EMBL" id="GAA4260936.1"/>
    </source>
</evidence>
<dbReference type="InterPro" id="IPR034660">
    <property type="entry name" value="DinB/YfiT-like"/>
</dbReference>
<dbReference type="InterPro" id="IPR037401">
    <property type="entry name" value="SnoaL-like"/>
</dbReference>
<reference evidence="4" key="1">
    <citation type="journal article" date="2019" name="Int. J. Syst. Evol. Microbiol.">
        <title>The Global Catalogue of Microorganisms (GCM) 10K type strain sequencing project: providing services to taxonomists for standard genome sequencing and annotation.</title>
        <authorList>
            <consortium name="The Broad Institute Genomics Platform"/>
            <consortium name="The Broad Institute Genome Sequencing Center for Infectious Disease"/>
            <person name="Wu L."/>
            <person name="Ma J."/>
        </authorList>
    </citation>
    <scope>NUCLEOTIDE SEQUENCE [LARGE SCALE GENOMIC DNA]</scope>
    <source>
        <strain evidence="4">JCM 17441</strain>
    </source>
</reference>
<evidence type="ECO:0008006" key="5">
    <source>
        <dbReference type="Google" id="ProtNLM"/>
    </source>
</evidence>
<dbReference type="InterPro" id="IPR017517">
    <property type="entry name" value="Maleyloyr_isom"/>
</dbReference>
<dbReference type="Pfam" id="PF12680">
    <property type="entry name" value="SnoaL_2"/>
    <property type="match status" value="1"/>
</dbReference>
<dbReference type="Gene3D" id="1.20.120.450">
    <property type="entry name" value="dinb family like domain"/>
    <property type="match status" value="1"/>
</dbReference>
<dbReference type="InterPro" id="IPR032710">
    <property type="entry name" value="NTF2-like_dom_sf"/>
</dbReference>
<dbReference type="InterPro" id="IPR017520">
    <property type="entry name" value="CHP03086"/>
</dbReference>
<feature type="domain" description="SnoaL-like" evidence="2">
    <location>
        <begin position="194"/>
        <end position="291"/>
    </location>
</feature>
<dbReference type="Proteomes" id="UP001500620">
    <property type="component" value="Unassembled WGS sequence"/>
</dbReference>
<name>A0ABP8DPG0_9ACTN</name>
<keyword evidence="4" id="KW-1185">Reference proteome</keyword>
<accession>A0ABP8DPG0</accession>
<comment type="caution">
    <text evidence="3">The sequence shown here is derived from an EMBL/GenBank/DDBJ whole genome shotgun (WGS) entry which is preliminary data.</text>
</comment>
<dbReference type="InterPro" id="IPR024344">
    <property type="entry name" value="MDMPI_metal-binding"/>
</dbReference>
<gene>
    <name evidence="3" type="ORF">GCM10022255_091570</name>
</gene>
<dbReference type="Gene3D" id="3.10.450.50">
    <property type="match status" value="1"/>
</dbReference>
<dbReference type="SUPFAM" id="SSF54427">
    <property type="entry name" value="NTF2-like"/>
    <property type="match status" value="1"/>
</dbReference>
<evidence type="ECO:0000313" key="4">
    <source>
        <dbReference type="Proteomes" id="UP001500620"/>
    </source>
</evidence>
<dbReference type="RefSeq" id="WP_345137837.1">
    <property type="nucleotide sequence ID" value="NZ_BAABAT010000043.1"/>
</dbReference>
<protein>
    <recommendedName>
        <fullName evidence="5">TIGR03086 family protein</fullName>
    </recommendedName>
</protein>
<dbReference type="Pfam" id="PF11716">
    <property type="entry name" value="MDMPI_N"/>
    <property type="match status" value="1"/>
</dbReference>
<organism evidence="3 4">
    <name type="scientific">Dactylosporangium darangshiense</name>
    <dbReference type="NCBI Taxonomy" id="579108"/>
    <lineage>
        <taxon>Bacteria</taxon>
        <taxon>Bacillati</taxon>
        <taxon>Actinomycetota</taxon>
        <taxon>Actinomycetes</taxon>
        <taxon>Micromonosporales</taxon>
        <taxon>Micromonosporaceae</taxon>
        <taxon>Dactylosporangium</taxon>
    </lineage>
</organism>
<evidence type="ECO:0000259" key="1">
    <source>
        <dbReference type="Pfam" id="PF11716"/>
    </source>
</evidence>
<dbReference type="SUPFAM" id="SSF109854">
    <property type="entry name" value="DinB/YfiT-like putative metalloenzymes"/>
    <property type="match status" value="1"/>
</dbReference>
<proteinExistence type="predicted"/>
<sequence length="298" mass="31661">MSEQTRFTTALATFDSAVRALPGDRLGSHTPCAGWDVRALLNHVVGEDRWAVELLAGRSIADVGDSLDGDLLGEDPFAAWAAASAAAAAAVEAAGPDAVVGGPTPVAEYLRQLAADHLVHAWDLATAAGVNLRLDTGLVAAVAEWFAPVEETYRSYGMVAPRPPLARDAEPQARLLAMFGRSEALATVERFQAAFDAAFDDKDVDAVMACMTGDCVFESTAPPDGERHAGAGAVRAAWEKFFAGTTVEHRIVAEERFDAGDRVAVRWRYEWPGGHVRGVDLFVVRGGLVAEKLAYVKG</sequence>
<dbReference type="NCBIfam" id="TIGR03083">
    <property type="entry name" value="maleylpyruvate isomerase family mycothiol-dependent enzyme"/>
    <property type="match status" value="1"/>
</dbReference>
<evidence type="ECO:0000259" key="2">
    <source>
        <dbReference type="Pfam" id="PF12680"/>
    </source>
</evidence>
<dbReference type="NCBIfam" id="TIGR03086">
    <property type="entry name" value="TIGR03086 family metal-binding protein"/>
    <property type="match status" value="1"/>
</dbReference>